<name>A0ACC6R0S3_9GAMM</name>
<protein>
    <submittedName>
        <fullName evidence="1">Uncharacterized protein</fullName>
    </submittedName>
</protein>
<reference evidence="1" key="1">
    <citation type="submission" date="2024-02" db="EMBL/GenBank/DDBJ databases">
        <title>Bacteria isolated from the canopy kelp, Nereocystis luetkeana.</title>
        <authorList>
            <person name="Pfister C.A."/>
            <person name="Younker I.T."/>
            <person name="Light S.H."/>
        </authorList>
    </citation>
    <scope>NUCLEOTIDE SEQUENCE</scope>
    <source>
        <strain evidence="1">TN.2.01</strain>
    </source>
</reference>
<sequence length="451" mass="51801">MSELFNLTTGISAYSKWVLIRLITKKNIGDELSKPDLIELGCPYNKFKKVIEELQEINAILTRKTENSKKGRPAESYIFIYDEHTEMTKLLPSKELIRIKDEELRVPVKIVWCFFVLNQDELGYVVNFTLSNIAKACGLKDAEVKTAISQLIDLKFIQKAIKGCTLKKVEDKNKRNVVGTGCNNLKRSSCYKIIGNNQNNFIYLFTVPSLTNLESYANRKKIYNFSGALIDFFFSEKIRENVFLRLLRFEVDSLKHDFNFLCQQPKEVFSYFDGVLLKLVSMGLSYLLNGGTKIKPVSQEDAFNHIFSPADYELSAANLGYGTSCLIKNLANIHIHYILYSIFHSLKDTPKVGEDIEKYLSSIHSFKNKGFYINTFIKNTHSKVKFSDVTSINNLILFTNLDLSEKVNSNDRTVKFMDSKSQLNNGNYNIFHIDLKVFEAFYKNTLTSEQN</sequence>
<comment type="caution">
    <text evidence="1">The sequence shown here is derived from an EMBL/GenBank/DDBJ whole genome shotgun (WGS) entry which is preliminary data.</text>
</comment>
<proteinExistence type="predicted"/>
<accession>A0ACC6R0S3</accession>
<dbReference type="Proteomes" id="UP001374952">
    <property type="component" value="Unassembled WGS sequence"/>
</dbReference>
<organism evidence="1 2">
    <name type="scientific">Pseudoalteromonas undina</name>
    <dbReference type="NCBI Taxonomy" id="43660"/>
    <lineage>
        <taxon>Bacteria</taxon>
        <taxon>Pseudomonadati</taxon>
        <taxon>Pseudomonadota</taxon>
        <taxon>Gammaproteobacteria</taxon>
        <taxon>Alteromonadales</taxon>
        <taxon>Pseudoalteromonadaceae</taxon>
        <taxon>Pseudoalteromonas</taxon>
    </lineage>
</organism>
<dbReference type="EMBL" id="JBAKAX010000003">
    <property type="protein sequence ID" value="MEL0603493.1"/>
    <property type="molecule type" value="Genomic_DNA"/>
</dbReference>
<gene>
    <name evidence="1" type="ORF">V6250_04895</name>
</gene>
<keyword evidence="2" id="KW-1185">Reference proteome</keyword>
<evidence type="ECO:0000313" key="1">
    <source>
        <dbReference type="EMBL" id="MEL0603493.1"/>
    </source>
</evidence>
<evidence type="ECO:0000313" key="2">
    <source>
        <dbReference type="Proteomes" id="UP001374952"/>
    </source>
</evidence>